<feature type="transmembrane region" description="Helical" evidence="6">
    <location>
        <begin position="155"/>
        <end position="173"/>
    </location>
</feature>
<evidence type="ECO:0000256" key="4">
    <source>
        <dbReference type="ARBA" id="ARBA00022989"/>
    </source>
</evidence>
<keyword evidence="5 6" id="KW-0472">Membrane</keyword>
<reference evidence="8 9" key="1">
    <citation type="submission" date="2017-01" db="EMBL/GenBank/DDBJ databases">
        <authorList>
            <person name="Mah S.A."/>
            <person name="Swanson W.J."/>
            <person name="Moy G.W."/>
            <person name="Vacquier V.D."/>
        </authorList>
    </citation>
    <scope>NUCLEOTIDE SEQUENCE [LARGE SCALE GENOMIC DNA]</scope>
    <source>
        <strain evidence="8 9">NIO-1016</strain>
    </source>
</reference>
<dbReference type="Proteomes" id="UP000215545">
    <property type="component" value="Unassembled WGS sequence"/>
</dbReference>
<evidence type="ECO:0000313" key="8">
    <source>
        <dbReference type="EMBL" id="SIR64710.1"/>
    </source>
</evidence>
<keyword evidence="10" id="KW-1185">Reference proteome</keyword>
<feature type="transmembrane region" description="Helical" evidence="6">
    <location>
        <begin position="402"/>
        <end position="424"/>
    </location>
</feature>
<evidence type="ECO:0000256" key="2">
    <source>
        <dbReference type="ARBA" id="ARBA00022475"/>
    </source>
</evidence>
<evidence type="ECO:0000256" key="3">
    <source>
        <dbReference type="ARBA" id="ARBA00022692"/>
    </source>
</evidence>
<dbReference type="PANTHER" id="PTHR30250">
    <property type="entry name" value="PST FAMILY PREDICTED COLANIC ACID TRANSPORTER"/>
    <property type="match status" value="1"/>
</dbReference>
<organism evidence="8 9">
    <name type="scientific">Domibacillus enclensis</name>
    <dbReference type="NCBI Taxonomy" id="1017273"/>
    <lineage>
        <taxon>Bacteria</taxon>
        <taxon>Bacillati</taxon>
        <taxon>Bacillota</taxon>
        <taxon>Bacilli</taxon>
        <taxon>Bacillales</taxon>
        <taxon>Bacillaceae</taxon>
        <taxon>Domibacillus</taxon>
    </lineage>
</organism>
<dbReference type="InterPro" id="IPR002797">
    <property type="entry name" value="Polysacc_synth"/>
</dbReference>
<reference evidence="10" key="2">
    <citation type="submission" date="2017-03" db="EMBL/GenBank/DDBJ databases">
        <title>Bacillus sp. V-88(T) DSM27956, whole genome shotgun sequencing project.</title>
        <authorList>
            <person name="Dastager S.G."/>
            <person name="Neurgaonkar P.S."/>
            <person name="Dharne M.S."/>
        </authorList>
    </citation>
    <scope>NUCLEOTIDE SEQUENCE [LARGE SCALE GENOMIC DNA]</scope>
    <source>
        <strain evidence="10">DSM 25145</strain>
    </source>
</reference>
<reference evidence="7" key="3">
    <citation type="submission" date="2017-03" db="EMBL/GenBank/DDBJ databases">
        <authorList>
            <person name="Dastager S.G."/>
            <person name="Neurgaonkar P.S."/>
            <person name="Dharne M.S."/>
        </authorList>
    </citation>
    <scope>NUCLEOTIDE SEQUENCE</scope>
    <source>
        <strain evidence="7">DSM 25145</strain>
    </source>
</reference>
<dbReference type="EMBL" id="MWSK01000014">
    <property type="protein sequence ID" value="OXS73640.1"/>
    <property type="molecule type" value="Genomic_DNA"/>
</dbReference>
<dbReference type="AlphaFoldDB" id="A0A1N7CMC1"/>
<evidence type="ECO:0000256" key="1">
    <source>
        <dbReference type="ARBA" id="ARBA00004651"/>
    </source>
</evidence>
<feature type="transmembrane region" description="Helical" evidence="6">
    <location>
        <begin position="82"/>
        <end position="109"/>
    </location>
</feature>
<evidence type="ECO:0000313" key="7">
    <source>
        <dbReference type="EMBL" id="OXS73640.1"/>
    </source>
</evidence>
<dbReference type="EMBL" id="FTLX01000014">
    <property type="protein sequence ID" value="SIR64710.1"/>
    <property type="molecule type" value="Genomic_DNA"/>
</dbReference>
<dbReference type="PANTHER" id="PTHR30250:SF29">
    <property type="entry name" value="POLYSACCHARIDE BIOSYNTHESIS PROTEIN C-TERMINAL DOMAIN-CONTAINING PROTEIN"/>
    <property type="match status" value="1"/>
</dbReference>
<feature type="transmembrane region" description="Helical" evidence="6">
    <location>
        <begin position="316"/>
        <end position="335"/>
    </location>
</feature>
<proteinExistence type="predicted"/>
<dbReference type="InterPro" id="IPR050833">
    <property type="entry name" value="Poly_Biosynth_Transport"/>
</dbReference>
<dbReference type="Proteomes" id="UP000186385">
    <property type="component" value="Unassembled WGS sequence"/>
</dbReference>
<evidence type="ECO:0000313" key="10">
    <source>
        <dbReference type="Proteomes" id="UP000215545"/>
    </source>
</evidence>
<comment type="subcellular location">
    <subcellularLocation>
        <location evidence="1">Cell membrane</location>
        <topology evidence="1">Multi-pass membrane protein</topology>
    </subcellularLocation>
</comment>
<feature type="transmembrane region" description="Helical" evidence="6">
    <location>
        <begin position="376"/>
        <end position="396"/>
    </location>
</feature>
<evidence type="ECO:0000256" key="5">
    <source>
        <dbReference type="ARBA" id="ARBA00023136"/>
    </source>
</evidence>
<feature type="transmembrane region" description="Helical" evidence="6">
    <location>
        <begin position="465"/>
        <end position="488"/>
    </location>
</feature>
<keyword evidence="2" id="KW-1003">Cell membrane</keyword>
<feature type="transmembrane region" description="Helical" evidence="6">
    <location>
        <begin position="436"/>
        <end position="459"/>
    </location>
</feature>
<protein>
    <submittedName>
        <fullName evidence="8">Polysaccharide transporter, PST family</fullName>
    </submittedName>
</protein>
<feature type="transmembrane region" description="Helical" evidence="6">
    <location>
        <begin position="223"/>
        <end position="243"/>
    </location>
</feature>
<evidence type="ECO:0000313" key="9">
    <source>
        <dbReference type="Proteomes" id="UP000186385"/>
    </source>
</evidence>
<keyword evidence="4 6" id="KW-1133">Transmembrane helix</keyword>
<dbReference type="OrthoDB" id="9775950at2"/>
<feature type="transmembrane region" description="Helical" evidence="6">
    <location>
        <begin position="275"/>
        <end position="295"/>
    </location>
</feature>
<accession>A0A1N7CMC1</accession>
<feature type="transmembrane region" description="Helical" evidence="6">
    <location>
        <begin position="347"/>
        <end position="369"/>
    </location>
</feature>
<keyword evidence="3 6" id="KW-0812">Transmembrane</keyword>
<name>A0A1N7CMC1_9BACI</name>
<feature type="transmembrane region" description="Helical" evidence="6">
    <location>
        <begin position="49"/>
        <end position="70"/>
    </location>
</feature>
<evidence type="ECO:0000256" key="6">
    <source>
        <dbReference type="SAM" id="Phobius"/>
    </source>
</evidence>
<feature type="transmembrane region" description="Helical" evidence="6">
    <location>
        <begin position="179"/>
        <end position="202"/>
    </location>
</feature>
<feature type="transmembrane region" description="Helical" evidence="6">
    <location>
        <begin position="115"/>
        <end position="135"/>
    </location>
</feature>
<dbReference type="CDD" id="cd13124">
    <property type="entry name" value="MATE_SpoVB_like"/>
    <property type="match status" value="1"/>
</dbReference>
<dbReference type="STRING" id="1017273.SAMN05443094_11427"/>
<dbReference type="Pfam" id="PF01943">
    <property type="entry name" value="Polysacc_synt"/>
    <property type="match status" value="1"/>
</dbReference>
<sequence>MEAEKSLLKGAVLLTVAALFVKVLSAVYRVPFQNIVGDTGFYIYQQVYPFYGIAAGLAVSGFPVVLSRIAAEPDERRRQVAFHTAFLTIGLMGIAACLTVFFSAGWMAAAMGDRALTPLIQWSAFFFLFIPYIAVKRGLFQGSGNMIPTASSQMVEQTVRVAAILLFSFFIVFSDRSLYEAGLGAVVGSLLGMAASSIVLFTHSRGKKPAILFLFDRRMAKMIVTRGTAVCLSALTLIFLQLADSFQVYSGLVASGMEEEMAKGWKGIYDRGQPLLQLGVVAAVSISLTIVPLISKAWKEQNRQGEAVFSRLALRVSFALGLAASAGLAAVMVPLNTMLFKTADGSGFLAVFGLSIFFYSIMATMNAVFQGRGNDWVPATATVLTVFVKWGANAVLIPSYGLYGAAAATSGSILTGVVFLLIMWKKNRSSLLTGVFVAKTTAAAAVMALVVFLFIQIVLPADSGRLASGLAAVSGALLGACLFFIFMIKWRIWNDDDLRVLPFGDTLARRARMWTKRK</sequence>
<dbReference type="GO" id="GO:0005886">
    <property type="term" value="C:plasma membrane"/>
    <property type="evidence" value="ECO:0007669"/>
    <property type="project" value="UniProtKB-SubCell"/>
</dbReference>
<dbReference type="InterPro" id="IPR024923">
    <property type="entry name" value="PG_synth_SpoVB"/>
</dbReference>
<dbReference type="RefSeq" id="WP_045850865.1">
    <property type="nucleotide sequence ID" value="NZ_FTLX01000014.1"/>
</dbReference>
<gene>
    <name evidence="7" type="ORF">B1B05_18220</name>
    <name evidence="8" type="ORF">SAMN05443094_11427</name>
</gene>